<feature type="domain" description="Yippee" evidence="5">
    <location>
        <begin position="10"/>
        <end position="107"/>
    </location>
</feature>
<evidence type="ECO:0000256" key="1">
    <source>
        <dbReference type="ARBA" id="ARBA00005613"/>
    </source>
</evidence>
<dbReference type="InterPro" id="IPR004910">
    <property type="entry name" value="Yippee/Mis18/Cereblon"/>
</dbReference>
<dbReference type="GO" id="GO:0046872">
    <property type="term" value="F:metal ion binding"/>
    <property type="evidence" value="ECO:0007669"/>
    <property type="project" value="UniProtKB-KW"/>
</dbReference>
<dbReference type="InParanoid" id="A0A2R5G1L4"/>
<dbReference type="OrthoDB" id="6407410at2759"/>
<comment type="similarity">
    <text evidence="1 4">Belongs to the yippee family.</text>
</comment>
<keyword evidence="2" id="KW-0479">Metal-binding</keyword>
<dbReference type="InterPro" id="IPR034751">
    <property type="entry name" value="Yippee"/>
</dbReference>
<dbReference type="AlphaFoldDB" id="A0A2R5G1L4"/>
<reference evidence="6 7" key="1">
    <citation type="submission" date="2017-12" db="EMBL/GenBank/DDBJ databases">
        <title>Sequencing, de novo assembly and annotation of complete genome of a new Thraustochytrid species, strain FCC1311.</title>
        <authorList>
            <person name="Sedici K."/>
            <person name="Godart F."/>
            <person name="Aiese Cigliano R."/>
            <person name="Sanseverino W."/>
            <person name="Barakat M."/>
            <person name="Ortet P."/>
            <person name="Marechal E."/>
            <person name="Cagnac O."/>
            <person name="Amato A."/>
        </authorList>
    </citation>
    <scope>NUCLEOTIDE SEQUENCE [LARGE SCALE GENOMIC DNA]</scope>
</reference>
<evidence type="ECO:0000259" key="5">
    <source>
        <dbReference type="PROSITE" id="PS51792"/>
    </source>
</evidence>
<dbReference type="Pfam" id="PF03226">
    <property type="entry name" value="Yippee-Mis18"/>
    <property type="match status" value="1"/>
</dbReference>
<proteinExistence type="inferred from homology"/>
<sequence length="108" mass="12147">MSLVQLEGPRIYSCSKCRTHVAHYDDIVSKCFHGRSGRAYLVNQAVNVKLGPKEDRVLLTGLHTVCDAICQNCGLVVGWKYEAANNPSQRYKVGKFIVEKAKLHKEAW</sequence>
<dbReference type="PANTHER" id="PTHR13848">
    <property type="entry name" value="PROTEIN YIPPEE-LIKE CG15309-RELATED"/>
    <property type="match status" value="1"/>
</dbReference>
<dbReference type="InterPro" id="IPR039058">
    <property type="entry name" value="Yippee_fam"/>
</dbReference>
<dbReference type="FunCoup" id="A0A2R5G1L4">
    <property type="interactions" value="12"/>
</dbReference>
<comment type="caution">
    <text evidence="6">The sequence shown here is derived from an EMBL/GenBank/DDBJ whole genome shotgun (WGS) entry which is preliminary data.</text>
</comment>
<evidence type="ECO:0000313" key="6">
    <source>
        <dbReference type="EMBL" id="GBG24415.1"/>
    </source>
</evidence>
<evidence type="ECO:0000256" key="2">
    <source>
        <dbReference type="ARBA" id="ARBA00022723"/>
    </source>
</evidence>
<dbReference type="PROSITE" id="PS51792">
    <property type="entry name" value="YIPPEE"/>
    <property type="match status" value="1"/>
</dbReference>
<keyword evidence="3" id="KW-0862">Zinc</keyword>
<evidence type="ECO:0000313" key="7">
    <source>
        <dbReference type="Proteomes" id="UP000241890"/>
    </source>
</evidence>
<gene>
    <name evidence="6" type="ORF">FCC1311_006332</name>
</gene>
<dbReference type="EMBL" id="BEYU01000005">
    <property type="protein sequence ID" value="GBG24415.1"/>
    <property type="molecule type" value="Genomic_DNA"/>
</dbReference>
<protein>
    <recommendedName>
        <fullName evidence="4">Protein yippee-like</fullName>
    </recommendedName>
</protein>
<name>A0A2R5G1L4_9STRA</name>
<dbReference type="Proteomes" id="UP000241890">
    <property type="component" value="Unassembled WGS sequence"/>
</dbReference>
<evidence type="ECO:0000256" key="4">
    <source>
        <dbReference type="RuleBase" id="RU110713"/>
    </source>
</evidence>
<accession>A0A2R5G1L4</accession>
<keyword evidence="7" id="KW-1185">Reference proteome</keyword>
<organism evidence="6 7">
    <name type="scientific">Hondaea fermentalgiana</name>
    <dbReference type="NCBI Taxonomy" id="2315210"/>
    <lineage>
        <taxon>Eukaryota</taxon>
        <taxon>Sar</taxon>
        <taxon>Stramenopiles</taxon>
        <taxon>Bigyra</taxon>
        <taxon>Labyrinthulomycetes</taxon>
        <taxon>Thraustochytrida</taxon>
        <taxon>Thraustochytriidae</taxon>
        <taxon>Hondaea</taxon>
    </lineage>
</organism>
<evidence type="ECO:0000256" key="3">
    <source>
        <dbReference type="ARBA" id="ARBA00022833"/>
    </source>
</evidence>